<dbReference type="Proteomes" id="UP000326396">
    <property type="component" value="Unassembled WGS sequence"/>
</dbReference>
<dbReference type="InterPro" id="IPR036397">
    <property type="entry name" value="RNaseH_sf"/>
</dbReference>
<dbReference type="PANTHER" id="PTHR45835:SF101">
    <property type="entry name" value="NUCLEOTIDYLTRANSFERASE, RIBONUCLEASE H"/>
    <property type="match status" value="1"/>
</dbReference>
<dbReference type="PANTHER" id="PTHR45835">
    <property type="entry name" value="YALI0A06105P"/>
    <property type="match status" value="1"/>
</dbReference>
<dbReference type="AlphaFoldDB" id="A0A5N6L873"/>
<organism evidence="1 2">
    <name type="scientific">Mikania micrantha</name>
    <name type="common">bitter vine</name>
    <dbReference type="NCBI Taxonomy" id="192012"/>
    <lineage>
        <taxon>Eukaryota</taxon>
        <taxon>Viridiplantae</taxon>
        <taxon>Streptophyta</taxon>
        <taxon>Embryophyta</taxon>
        <taxon>Tracheophyta</taxon>
        <taxon>Spermatophyta</taxon>
        <taxon>Magnoliopsida</taxon>
        <taxon>eudicotyledons</taxon>
        <taxon>Gunneridae</taxon>
        <taxon>Pentapetalae</taxon>
        <taxon>asterids</taxon>
        <taxon>campanulids</taxon>
        <taxon>Asterales</taxon>
        <taxon>Asteraceae</taxon>
        <taxon>Asteroideae</taxon>
        <taxon>Heliantheae alliance</taxon>
        <taxon>Eupatorieae</taxon>
        <taxon>Mikania</taxon>
    </lineage>
</organism>
<sequence>MDFITKLLSTSRNHDSIVDRLTKSTHFLPVREDYSMDRLAKLYVNEIVSRHEVPISIISDRDTSQMLRLKLRMGLNDADCQPRMNRCHELNDKYELRCRSKVRKVVSDMHIEEMGRETFRAYELGKWLIALDQRH</sequence>
<reference evidence="1 2" key="1">
    <citation type="submission" date="2019-05" db="EMBL/GenBank/DDBJ databases">
        <title>Mikania micrantha, genome provides insights into the molecular mechanism of rapid growth.</title>
        <authorList>
            <person name="Liu B."/>
        </authorList>
    </citation>
    <scope>NUCLEOTIDE SEQUENCE [LARGE SCALE GENOMIC DNA]</scope>
    <source>
        <strain evidence="1">NLD-2019</strain>
        <tissue evidence="1">Leaf</tissue>
    </source>
</reference>
<accession>A0A5N6L873</accession>
<protein>
    <submittedName>
        <fullName evidence="1">Uncharacterized protein</fullName>
    </submittedName>
</protein>
<proteinExistence type="predicted"/>
<dbReference type="OrthoDB" id="1938712at2759"/>
<evidence type="ECO:0000313" key="1">
    <source>
        <dbReference type="EMBL" id="KAC9475828.1"/>
    </source>
</evidence>
<dbReference type="Gene3D" id="3.30.420.10">
    <property type="entry name" value="Ribonuclease H-like superfamily/Ribonuclease H"/>
    <property type="match status" value="1"/>
</dbReference>
<dbReference type="GO" id="GO:0003676">
    <property type="term" value="F:nucleic acid binding"/>
    <property type="evidence" value="ECO:0007669"/>
    <property type="project" value="InterPro"/>
</dbReference>
<comment type="caution">
    <text evidence="1">The sequence shown here is derived from an EMBL/GenBank/DDBJ whole genome shotgun (WGS) entry which is preliminary data.</text>
</comment>
<gene>
    <name evidence="1" type="ORF">E3N88_45775</name>
</gene>
<keyword evidence="2" id="KW-1185">Reference proteome</keyword>
<evidence type="ECO:0000313" key="2">
    <source>
        <dbReference type="Proteomes" id="UP000326396"/>
    </source>
</evidence>
<name>A0A5N6L873_9ASTR</name>
<dbReference type="InterPro" id="IPR012337">
    <property type="entry name" value="RNaseH-like_sf"/>
</dbReference>
<dbReference type="EMBL" id="SZYD01002512">
    <property type="protein sequence ID" value="KAC9475828.1"/>
    <property type="molecule type" value="Genomic_DNA"/>
</dbReference>
<dbReference type="SUPFAM" id="SSF53098">
    <property type="entry name" value="Ribonuclease H-like"/>
    <property type="match status" value="1"/>
</dbReference>